<dbReference type="Gene3D" id="1.20.1250.20">
    <property type="entry name" value="MFS general substrate transporter like domains"/>
    <property type="match status" value="1"/>
</dbReference>
<dbReference type="RefSeq" id="WP_344662800.1">
    <property type="nucleotide sequence ID" value="NZ_BAAAQM010000083.1"/>
</dbReference>
<dbReference type="InterPro" id="IPR050171">
    <property type="entry name" value="MFS_Transporters"/>
</dbReference>
<dbReference type="PROSITE" id="PS50850">
    <property type="entry name" value="MFS"/>
    <property type="match status" value="1"/>
</dbReference>
<comment type="caution">
    <text evidence="10">The sequence shown here is derived from an EMBL/GenBank/DDBJ whole genome shotgun (WGS) entry which is preliminary data.</text>
</comment>
<comment type="subcellular location">
    <subcellularLocation>
        <location evidence="1">Cell membrane</location>
        <topology evidence="1">Multi-pass membrane protein</topology>
    </subcellularLocation>
</comment>
<evidence type="ECO:0000256" key="2">
    <source>
        <dbReference type="ARBA" id="ARBA00022448"/>
    </source>
</evidence>
<feature type="transmembrane region" description="Helical" evidence="8">
    <location>
        <begin position="65"/>
        <end position="84"/>
    </location>
</feature>
<feature type="transmembrane region" description="Helical" evidence="8">
    <location>
        <begin position="292"/>
        <end position="309"/>
    </location>
</feature>
<feature type="transmembrane region" description="Helical" evidence="8">
    <location>
        <begin position="179"/>
        <end position="199"/>
    </location>
</feature>
<sequence>MSGSRPAGTPDEAAVGILDTLRGVPTVVRVLLVGVFVNRLGAFLQAFMVLYLVHRGFSATQAGVALTLYGAGSVLGLFGGGGLADRFGPRLTIAGSNLAGSALVASVSLVSVYPVILAVVFVTGAISVSYRPATASILVANTPKARQTMVMAFNRTAANVGSTVGPLLAVWLISVSWNLIFWIDGATSFVYGVIALLVLPADAARGDRPAAARPKTGYRMALRDRRFGYFLAMVFVNAVIYVQMTAVLPLSVKQAGHATIVYSSLFSLNAGLVIAFELLITRFVQHWAPRRTVMTGFVLLGAGMVGFGLPGGVPTLLAAMLLVTLGEMVGGPSVFSWPARVAPEGATGRYLGTMQSVFGLGQAVGPAIGVALWNSAHQQVWWWVGAAAAAGITIGWLGMRDPAAEPDAESQGAAEGSAAPGTEAVPA</sequence>
<feature type="transmembrane region" description="Helical" evidence="8">
    <location>
        <begin position="260"/>
        <end position="280"/>
    </location>
</feature>
<feature type="domain" description="Major facilitator superfamily (MFS) profile" evidence="9">
    <location>
        <begin position="27"/>
        <end position="403"/>
    </location>
</feature>
<evidence type="ECO:0000256" key="7">
    <source>
        <dbReference type="SAM" id="MobiDB-lite"/>
    </source>
</evidence>
<evidence type="ECO:0000256" key="5">
    <source>
        <dbReference type="ARBA" id="ARBA00022989"/>
    </source>
</evidence>
<dbReference type="InterPro" id="IPR036259">
    <property type="entry name" value="MFS_trans_sf"/>
</dbReference>
<dbReference type="InterPro" id="IPR011701">
    <property type="entry name" value="MFS"/>
</dbReference>
<keyword evidence="4 8" id="KW-0812">Transmembrane</keyword>
<dbReference type="SUPFAM" id="SSF103473">
    <property type="entry name" value="MFS general substrate transporter"/>
    <property type="match status" value="1"/>
</dbReference>
<evidence type="ECO:0000313" key="11">
    <source>
        <dbReference type="Proteomes" id="UP001499854"/>
    </source>
</evidence>
<evidence type="ECO:0000256" key="6">
    <source>
        <dbReference type="ARBA" id="ARBA00023136"/>
    </source>
</evidence>
<dbReference type="Pfam" id="PF07690">
    <property type="entry name" value="MFS_1"/>
    <property type="match status" value="1"/>
</dbReference>
<proteinExistence type="predicted"/>
<protein>
    <submittedName>
        <fullName evidence="10">MFS transporter</fullName>
    </submittedName>
</protein>
<feature type="transmembrane region" description="Helical" evidence="8">
    <location>
        <begin position="104"/>
        <end position="130"/>
    </location>
</feature>
<keyword evidence="6 8" id="KW-0472">Membrane</keyword>
<evidence type="ECO:0000256" key="4">
    <source>
        <dbReference type="ARBA" id="ARBA00022692"/>
    </source>
</evidence>
<gene>
    <name evidence="10" type="ORF">GCM10009838_83790</name>
</gene>
<keyword evidence="11" id="KW-1185">Reference proteome</keyword>
<evidence type="ECO:0000256" key="3">
    <source>
        <dbReference type="ARBA" id="ARBA00022475"/>
    </source>
</evidence>
<dbReference type="InterPro" id="IPR020846">
    <property type="entry name" value="MFS_dom"/>
</dbReference>
<dbReference type="PANTHER" id="PTHR23517">
    <property type="entry name" value="RESISTANCE PROTEIN MDTM, PUTATIVE-RELATED-RELATED"/>
    <property type="match status" value="1"/>
</dbReference>
<keyword evidence="5 8" id="KW-1133">Transmembrane helix</keyword>
<evidence type="ECO:0000313" key="10">
    <source>
        <dbReference type="EMBL" id="GAA2004794.1"/>
    </source>
</evidence>
<keyword evidence="3" id="KW-1003">Cell membrane</keyword>
<feature type="transmembrane region" description="Helical" evidence="8">
    <location>
        <begin position="227"/>
        <end position="248"/>
    </location>
</feature>
<keyword evidence="2" id="KW-0813">Transport</keyword>
<evidence type="ECO:0000256" key="1">
    <source>
        <dbReference type="ARBA" id="ARBA00004651"/>
    </source>
</evidence>
<reference evidence="10 11" key="1">
    <citation type="journal article" date="2019" name="Int. J. Syst. Evol. Microbiol.">
        <title>The Global Catalogue of Microorganisms (GCM) 10K type strain sequencing project: providing services to taxonomists for standard genome sequencing and annotation.</title>
        <authorList>
            <consortium name="The Broad Institute Genomics Platform"/>
            <consortium name="The Broad Institute Genome Sequencing Center for Infectious Disease"/>
            <person name="Wu L."/>
            <person name="Ma J."/>
        </authorList>
    </citation>
    <scope>NUCLEOTIDE SEQUENCE [LARGE SCALE GENOMIC DNA]</scope>
    <source>
        <strain evidence="10 11">JCM 16013</strain>
    </source>
</reference>
<feature type="transmembrane region" description="Helical" evidence="8">
    <location>
        <begin position="356"/>
        <end position="374"/>
    </location>
</feature>
<dbReference type="PANTHER" id="PTHR23517:SF2">
    <property type="entry name" value="MULTIDRUG RESISTANCE PROTEIN MDTH"/>
    <property type="match status" value="1"/>
</dbReference>
<feature type="region of interest" description="Disordered" evidence="7">
    <location>
        <begin position="403"/>
        <end position="427"/>
    </location>
</feature>
<evidence type="ECO:0000256" key="8">
    <source>
        <dbReference type="SAM" id="Phobius"/>
    </source>
</evidence>
<feature type="transmembrane region" description="Helical" evidence="8">
    <location>
        <begin position="380"/>
        <end position="399"/>
    </location>
</feature>
<feature type="compositionally biased region" description="Low complexity" evidence="7">
    <location>
        <begin position="409"/>
        <end position="419"/>
    </location>
</feature>
<dbReference type="EMBL" id="BAAAQM010000083">
    <property type="protein sequence ID" value="GAA2004794.1"/>
    <property type="molecule type" value="Genomic_DNA"/>
</dbReference>
<organism evidence="10 11">
    <name type="scientific">Catenulispora subtropica</name>
    <dbReference type="NCBI Taxonomy" id="450798"/>
    <lineage>
        <taxon>Bacteria</taxon>
        <taxon>Bacillati</taxon>
        <taxon>Actinomycetota</taxon>
        <taxon>Actinomycetes</taxon>
        <taxon>Catenulisporales</taxon>
        <taxon>Catenulisporaceae</taxon>
        <taxon>Catenulispora</taxon>
    </lineage>
</organism>
<dbReference type="Proteomes" id="UP001499854">
    <property type="component" value="Unassembled WGS sequence"/>
</dbReference>
<accession>A0ABN2TCA4</accession>
<feature type="transmembrane region" description="Helical" evidence="8">
    <location>
        <begin position="151"/>
        <end position="173"/>
    </location>
</feature>
<feature type="transmembrane region" description="Helical" evidence="8">
    <location>
        <begin position="30"/>
        <end position="53"/>
    </location>
</feature>
<evidence type="ECO:0000259" key="9">
    <source>
        <dbReference type="PROSITE" id="PS50850"/>
    </source>
</evidence>
<name>A0ABN2TCA4_9ACTN</name>